<dbReference type="Proteomes" id="UP000485621">
    <property type="component" value="Unassembled WGS sequence"/>
</dbReference>
<dbReference type="InterPro" id="IPR047216">
    <property type="entry name" value="Endonuclease_DUF559_bact"/>
</dbReference>
<dbReference type="InterPro" id="IPR007569">
    <property type="entry name" value="DUF559"/>
</dbReference>
<accession>A0A1V5ZNG3</accession>
<name>A0A1V5ZNG3_9BACT</name>
<sequence length="63" mass="7668">MILYYNPKNKKYAKQNRKQCFMTEAEGKIWNLVLKKDQTGYRFLRQKPIGNYILDFYCAKLKL</sequence>
<reference evidence="2" key="1">
    <citation type="submission" date="2017-02" db="EMBL/GenBank/DDBJ databases">
        <title>Delving into the versatile metabolic prowess of the omnipresent phylum Bacteroidetes.</title>
        <authorList>
            <person name="Nobu M.K."/>
            <person name="Mei R."/>
            <person name="Narihiro T."/>
            <person name="Kuroda K."/>
            <person name="Liu W.-T."/>
        </authorList>
    </citation>
    <scope>NUCLEOTIDE SEQUENCE</scope>
    <source>
        <strain evidence="2">ADurb.Bin160</strain>
    </source>
</reference>
<organism evidence="2">
    <name type="scientific">candidate division CPR1 bacterium ADurb.Bin160</name>
    <dbReference type="NCBI Taxonomy" id="1852826"/>
    <lineage>
        <taxon>Bacteria</taxon>
        <taxon>candidate division CPR1</taxon>
    </lineage>
</organism>
<evidence type="ECO:0000313" key="2">
    <source>
        <dbReference type="EMBL" id="OQB41618.1"/>
    </source>
</evidence>
<comment type="caution">
    <text evidence="2">The sequence shown here is derived from an EMBL/GenBank/DDBJ whole genome shotgun (WGS) entry which is preliminary data.</text>
</comment>
<gene>
    <name evidence="2" type="ORF">BWY04_00714</name>
</gene>
<evidence type="ECO:0000259" key="1">
    <source>
        <dbReference type="Pfam" id="PF04480"/>
    </source>
</evidence>
<protein>
    <recommendedName>
        <fullName evidence="1">DUF559 domain-containing protein</fullName>
    </recommendedName>
</protein>
<dbReference type="Pfam" id="PF04480">
    <property type="entry name" value="DUF559"/>
    <property type="match status" value="1"/>
</dbReference>
<feature type="domain" description="DUF559" evidence="1">
    <location>
        <begin position="9"/>
        <end position="63"/>
    </location>
</feature>
<dbReference type="PANTHER" id="PTHR38590">
    <property type="entry name" value="BLL0828 PROTEIN"/>
    <property type="match status" value="1"/>
</dbReference>
<dbReference type="EMBL" id="MWDB01000013">
    <property type="protein sequence ID" value="OQB41618.1"/>
    <property type="molecule type" value="Genomic_DNA"/>
</dbReference>
<proteinExistence type="predicted"/>
<dbReference type="PANTHER" id="PTHR38590:SF1">
    <property type="entry name" value="BLL0828 PROTEIN"/>
    <property type="match status" value="1"/>
</dbReference>
<dbReference type="Gene3D" id="3.40.960.10">
    <property type="entry name" value="VSR Endonuclease"/>
    <property type="match status" value="1"/>
</dbReference>
<dbReference type="AlphaFoldDB" id="A0A1V5ZNG3"/>